<dbReference type="AlphaFoldDB" id="A0AAV3YEA3"/>
<accession>A0AAV3YEA3</accession>
<evidence type="ECO:0000313" key="3">
    <source>
        <dbReference type="Proteomes" id="UP000735302"/>
    </source>
</evidence>
<dbReference type="Proteomes" id="UP000735302">
    <property type="component" value="Unassembled WGS sequence"/>
</dbReference>
<proteinExistence type="predicted"/>
<dbReference type="EMBL" id="BLXT01000920">
    <property type="protein sequence ID" value="GFN81196.1"/>
    <property type="molecule type" value="Genomic_DNA"/>
</dbReference>
<feature type="region of interest" description="Disordered" evidence="1">
    <location>
        <begin position="101"/>
        <end position="125"/>
    </location>
</feature>
<evidence type="ECO:0000313" key="2">
    <source>
        <dbReference type="EMBL" id="GFN81196.1"/>
    </source>
</evidence>
<organism evidence="2 3">
    <name type="scientific">Plakobranchus ocellatus</name>
    <dbReference type="NCBI Taxonomy" id="259542"/>
    <lineage>
        <taxon>Eukaryota</taxon>
        <taxon>Metazoa</taxon>
        <taxon>Spiralia</taxon>
        <taxon>Lophotrochozoa</taxon>
        <taxon>Mollusca</taxon>
        <taxon>Gastropoda</taxon>
        <taxon>Heterobranchia</taxon>
        <taxon>Euthyneura</taxon>
        <taxon>Panpulmonata</taxon>
        <taxon>Sacoglossa</taxon>
        <taxon>Placobranchoidea</taxon>
        <taxon>Plakobranchidae</taxon>
        <taxon>Plakobranchus</taxon>
    </lineage>
</organism>
<comment type="caution">
    <text evidence="2">The sequence shown here is derived from an EMBL/GenBank/DDBJ whole genome shotgun (WGS) entry which is preliminary data.</text>
</comment>
<evidence type="ECO:0000256" key="1">
    <source>
        <dbReference type="SAM" id="MobiDB-lite"/>
    </source>
</evidence>
<protein>
    <submittedName>
        <fullName evidence="2">Uncharacterized protein</fullName>
    </submittedName>
</protein>
<name>A0AAV3YEA3_9GAST</name>
<reference evidence="2 3" key="1">
    <citation type="journal article" date="2021" name="Elife">
        <title>Chloroplast acquisition without the gene transfer in kleptoplastic sea slugs, Plakobranchus ocellatus.</title>
        <authorList>
            <person name="Maeda T."/>
            <person name="Takahashi S."/>
            <person name="Yoshida T."/>
            <person name="Shimamura S."/>
            <person name="Takaki Y."/>
            <person name="Nagai Y."/>
            <person name="Toyoda A."/>
            <person name="Suzuki Y."/>
            <person name="Arimoto A."/>
            <person name="Ishii H."/>
            <person name="Satoh N."/>
            <person name="Nishiyama T."/>
            <person name="Hasebe M."/>
            <person name="Maruyama T."/>
            <person name="Minagawa J."/>
            <person name="Obokata J."/>
            <person name="Shigenobu S."/>
        </authorList>
    </citation>
    <scope>NUCLEOTIDE SEQUENCE [LARGE SCALE GENOMIC DNA]</scope>
</reference>
<keyword evidence="3" id="KW-1185">Reference proteome</keyword>
<sequence length="125" mass="14152">MITFIHQYNCLCYHIQHCLHRYPSNLKQYVSQLSIRPTNGEMILPYVNLVYSKTALTIINSGFQPCDTARCNICNNYTTIRIFNKQRIIYGLVWFLCTASPQQSDPKLSGPPSEQGAGGGSRTCD</sequence>
<gene>
    <name evidence="2" type="ORF">PoB_000770200</name>
</gene>
<feature type="compositionally biased region" description="Gly residues" evidence="1">
    <location>
        <begin position="116"/>
        <end position="125"/>
    </location>
</feature>